<dbReference type="Pfam" id="PF08378">
    <property type="entry name" value="NERD"/>
    <property type="match status" value="1"/>
</dbReference>
<dbReference type="PANTHER" id="PTHR11070">
    <property type="entry name" value="UVRD / RECB / PCRA DNA HELICASE FAMILY MEMBER"/>
    <property type="match status" value="1"/>
</dbReference>
<name>A0ABY5KM12_9CELL</name>
<evidence type="ECO:0000313" key="3">
    <source>
        <dbReference type="Proteomes" id="UP001316384"/>
    </source>
</evidence>
<sequence>MARTYPEHPAFPEDGGAEQTVWEALRDHLPDDAVLLAGTALQDGPKEREIDLLVVWPGLGVAAIEVKGGHVVRADGQWWQGSGAGRHPIDPVGQVQDAKHTLLALLARHGLAAARTRTAHLVALPHTYVPGDWDAPELPRTMLLDRGDVADGGRAVHLVRRAIAEHGAGHAPLDEPVAEALVEWLTGGFPSQAETLAVAAEYEDHLDRLTREQAHAMRFLDAVPRVHVVGGAGTGKTWLALEHARRRARAGERVALMCYSRGLARYLERTTVTWPVRERPAYVGLFHELPVRWGAAPGDDADPADWEERLPRELGDLAAQRPEADLFDAVVVDEAQDFGDEWWPALLRCLRDHAGGRLAVFSDDGQRVFPRSGTAPVELTVIELDENLRSTKQIAQLCGALHEGVTRPRGWPGAPVRVVDVPAEEAVGAADDVVEALLDEGWEPGQIALLTTGRRHPMQVETVGLAGYQEYWDGFFAGEDVFYGHVLGFKGLERTVVVLAVNGIRDAARARTMLYTGLSRARVLLVVVGPRGYVEDVGGEAVRKRLGDAWEWVLASSVDTTG</sequence>
<accession>A0ABY5KM12</accession>
<dbReference type="PROSITE" id="PS50835">
    <property type="entry name" value="IG_LIKE"/>
    <property type="match status" value="1"/>
</dbReference>
<dbReference type="Proteomes" id="UP001316384">
    <property type="component" value="Chromosome"/>
</dbReference>
<dbReference type="InterPro" id="IPR007110">
    <property type="entry name" value="Ig-like_dom"/>
</dbReference>
<evidence type="ECO:0000259" key="1">
    <source>
        <dbReference type="PROSITE" id="PS50835"/>
    </source>
</evidence>
<keyword evidence="3" id="KW-1185">Reference proteome</keyword>
<protein>
    <submittedName>
        <fullName evidence="2">NERD domain-containing protein</fullName>
    </submittedName>
</protein>
<dbReference type="Gene3D" id="3.40.50.300">
    <property type="entry name" value="P-loop containing nucleotide triphosphate hydrolases"/>
    <property type="match status" value="1"/>
</dbReference>
<dbReference type="InterPro" id="IPR000212">
    <property type="entry name" value="DNA_helicase_UvrD/REP"/>
</dbReference>
<gene>
    <name evidence="2" type="ORF">NP048_17275</name>
</gene>
<evidence type="ECO:0000313" key="2">
    <source>
        <dbReference type="EMBL" id="UUI71521.1"/>
    </source>
</evidence>
<dbReference type="InterPro" id="IPR027417">
    <property type="entry name" value="P-loop_NTPase"/>
</dbReference>
<dbReference type="InterPro" id="IPR011528">
    <property type="entry name" value="NERD"/>
</dbReference>
<reference evidence="2 3" key="1">
    <citation type="submission" date="2022-07" db="EMBL/GenBank/DDBJ databases">
        <title>Novel species in genus cellulomonas.</title>
        <authorList>
            <person name="Ye L."/>
        </authorList>
    </citation>
    <scope>NUCLEOTIDE SEQUENCE [LARGE SCALE GENOMIC DNA]</scope>
    <source>
        <strain evidence="3">zg-B89</strain>
    </source>
</reference>
<organism evidence="2 3">
    <name type="scientific">Cellulomonas xiejunii</name>
    <dbReference type="NCBI Taxonomy" id="2968083"/>
    <lineage>
        <taxon>Bacteria</taxon>
        <taxon>Bacillati</taxon>
        <taxon>Actinomycetota</taxon>
        <taxon>Actinomycetes</taxon>
        <taxon>Micrococcales</taxon>
        <taxon>Cellulomonadaceae</taxon>
        <taxon>Cellulomonas</taxon>
    </lineage>
</organism>
<dbReference type="RefSeq" id="WP_227575195.1">
    <property type="nucleotide sequence ID" value="NZ_CP101987.1"/>
</dbReference>
<feature type="domain" description="Ig-like" evidence="1">
    <location>
        <begin position="224"/>
        <end position="274"/>
    </location>
</feature>
<dbReference type="SUPFAM" id="SSF52540">
    <property type="entry name" value="P-loop containing nucleoside triphosphate hydrolases"/>
    <property type="match status" value="1"/>
</dbReference>
<proteinExistence type="predicted"/>
<dbReference type="EMBL" id="CP101987">
    <property type="protein sequence ID" value="UUI71521.1"/>
    <property type="molecule type" value="Genomic_DNA"/>
</dbReference>